<evidence type="ECO:0000313" key="7">
    <source>
        <dbReference type="EMBL" id="KMZ61088.1"/>
    </source>
</evidence>
<dbReference type="GO" id="GO:0043161">
    <property type="term" value="P:proteasome-mediated ubiquitin-dependent protein catabolic process"/>
    <property type="evidence" value="ECO:0000318"/>
    <property type="project" value="GO_Central"/>
</dbReference>
<feature type="transmembrane region" description="Helical" evidence="6">
    <location>
        <begin position="51"/>
        <end position="79"/>
    </location>
</feature>
<organism evidence="7 8">
    <name type="scientific">Zostera marina</name>
    <name type="common">Eelgrass</name>
    <dbReference type="NCBI Taxonomy" id="29655"/>
    <lineage>
        <taxon>Eukaryota</taxon>
        <taxon>Viridiplantae</taxon>
        <taxon>Streptophyta</taxon>
        <taxon>Embryophyta</taxon>
        <taxon>Tracheophyta</taxon>
        <taxon>Spermatophyta</taxon>
        <taxon>Magnoliopsida</taxon>
        <taxon>Liliopsida</taxon>
        <taxon>Zosteraceae</taxon>
        <taxon>Zostera</taxon>
    </lineage>
</organism>
<dbReference type="GO" id="GO:0016020">
    <property type="term" value="C:membrane"/>
    <property type="evidence" value="ECO:0007669"/>
    <property type="project" value="UniProtKB-SubCell"/>
</dbReference>
<evidence type="ECO:0000313" key="8">
    <source>
        <dbReference type="Proteomes" id="UP000036987"/>
    </source>
</evidence>
<protein>
    <submittedName>
        <fullName evidence="7">Sulfite exporter TauE/SafE family protein</fullName>
    </submittedName>
</protein>
<dbReference type="EMBL" id="LFYR01001529">
    <property type="protein sequence ID" value="KMZ61088.1"/>
    <property type="molecule type" value="Genomic_DNA"/>
</dbReference>
<evidence type="ECO:0000256" key="6">
    <source>
        <dbReference type="SAM" id="Phobius"/>
    </source>
</evidence>
<comment type="subcellular location">
    <subcellularLocation>
        <location evidence="1">Membrane</location>
        <topology evidence="1">Multi-pass membrane protein</topology>
    </subcellularLocation>
</comment>
<keyword evidence="4 6" id="KW-1133">Transmembrane helix</keyword>
<feature type="transmembrane region" description="Helical" evidence="6">
    <location>
        <begin position="344"/>
        <end position="367"/>
    </location>
</feature>
<feature type="transmembrane region" description="Helical" evidence="6">
    <location>
        <begin position="257"/>
        <end position="276"/>
    </location>
</feature>
<keyword evidence="8" id="KW-1185">Reference proteome</keyword>
<dbReference type="InterPro" id="IPR002781">
    <property type="entry name" value="TM_pro_TauE-like"/>
</dbReference>
<comment type="similarity">
    <text evidence="2">Belongs to the 4-toluene sulfonate uptake permease (TSUP) (TC 2.A.102) family.</text>
</comment>
<dbReference type="OrthoDB" id="434519at2759"/>
<evidence type="ECO:0000256" key="4">
    <source>
        <dbReference type="ARBA" id="ARBA00022989"/>
    </source>
</evidence>
<keyword evidence="5 6" id="KW-0472">Membrane</keyword>
<dbReference type="GO" id="GO:0031464">
    <property type="term" value="C:Cul4A-RING E3 ubiquitin ligase complex"/>
    <property type="evidence" value="ECO:0000318"/>
    <property type="project" value="GO_Central"/>
</dbReference>
<evidence type="ECO:0000256" key="2">
    <source>
        <dbReference type="ARBA" id="ARBA00009142"/>
    </source>
</evidence>
<dbReference type="PANTHER" id="PTHR14255:SF5">
    <property type="entry name" value="SULFITE EXPORTER TAUE_SAFE FAMILY PROTEIN 4"/>
    <property type="match status" value="1"/>
</dbReference>
<dbReference type="Proteomes" id="UP000036987">
    <property type="component" value="Unassembled WGS sequence"/>
</dbReference>
<gene>
    <name evidence="7" type="ORF">ZOSMA_54G00170</name>
</gene>
<feature type="transmembrane region" description="Helical" evidence="6">
    <location>
        <begin position="91"/>
        <end position="111"/>
    </location>
</feature>
<feature type="transmembrane region" description="Helical" evidence="6">
    <location>
        <begin position="306"/>
        <end position="332"/>
    </location>
</feature>
<feature type="transmembrane region" description="Helical" evidence="6">
    <location>
        <begin position="6"/>
        <end position="24"/>
    </location>
</feature>
<feature type="transmembrane region" description="Helical" evidence="6">
    <location>
        <begin position="151"/>
        <end position="171"/>
    </location>
</feature>
<sequence>MSSKGILVYLLSASSIAIFSVFLVSDHHNDELLSSAQTERVWPKLELSWKILAATVIGFIGSALGTVGGVGAGGIFVPMLNLIVGFDSKSAAALSKCMIMAASMSSVWYNLRVEHPTRDVPIIDYDLALIFQPMLMLGITIGVSLSVVFPYWLISLLIIVLFLGTSSRSFFKASLMWKEETILKNSVFRRQKPLSQCNEDDVTIDSPLLPRGEKSGGEIFWANIRWKGIFVLMLAWFSFLFLQIFNSHTTLCSPLYWVLNVIQVPVAVSVYAWESVRLFEKSKERRMEDSDEFVCEATIEWNLQQLLFCGLCGVIGGVVGGLLGSGGGFILGPLLLEIGVIPQVASATATFVMMFSSSLSVVEFYLLDRFPIPYALYLMGVSVLAGFWGQYLVRKLVVIMKRASVIVFTLSTVIFVSALIMGMVGLEASIEMMKRHEYMGFLSLCDS</sequence>
<dbReference type="STRING" id="29655.A0A0K9NWR4"/>
<feature type="transmembrane region" description="Helical" evidence="6">
    <location>
        <begin position="405"/>
        <end position="426"/>
    </location>
</feature>
<evidence type="ECO:0000256" key="5">
    <source>
        <dbReference type="ARBA" id="ARBA00023136"/>
    </source>
</evidence>
<reference evidence="8" key="1">
    <citation type="journal article" date="2016" name="Nature">
        <title>The genome of the seagrass Zostera marina reveals angiosperm adaptation to the sea.</title>
        <authorList>
            <person name="Olsen J.L."/>
            <person name="Rouze P."/>
            <person name="Verhelst B."/>
            <person name="Lin Y.-C."/>
            <person name="Bayer T."/>
            <person name="Collen J."/>
            <person name="Dattolo E."/>
            <person name="De Paoli E."/>
            <person name="Dittami S."/>
            <person name="Maumus F."/>
            <person name="Michel G."/>
            <person name="Kersting A."/>
            <person name="Lauritano C."/>
            <person name="Lohaus R."/>
            <person name="Toepel M."/>
            <person name="Tonon T."/>
            <person name="Vanneste K."/>
            <person name="Amirebrahimi M."/>
            <person name="Brakel J."/>
            <person name="Bostroem C."/>
            <person name="Chovatia M."/>
            <person name="Grimwood J."/>
            <person name="Jenkins J.W."/>
            <person name="Jueterbock A."/>
            <person name="Mraz A."/>
            <person name="Stam W.T."/>
            <person name="Tice H."/>
            <person name="Bornberg-Bauer E."/>
            <person name="Green P.J."/>
            <person name="Pearson G.A."/>
            <person name="Procaccini G."/>
            <person name="Duarte C.M."/>
            <person name="Schmutz J."/>
            <person name="Reusch T.B.H."/>
            <person name="Van de Peer Y."/>
        </authorList>
    </citation>
    <scope>NUCLEOTIDE SEQUENCE [LARGE SCALE GENOMIC DNA]</scope>
    <source>
        <strain evidence="8">cv. Finnish</strain>
    </source>
</reference>
<dbReference type="Pfam" id="PF01925">
    <property type="entry name" value="TauE"/>
    <property type="match status" value="2"/>
</dbReference>
<dbReference type="PANTHER" id="PTHR14255">
    <property type="entry name" value="CEREBLON"/>
    <property type="match status" value="1"/>
</dbReference>
<comment type="caution">
    <text evidence="7">The sequence shown here is derived from an EMBL/GenBank/DDBJ whole genome shotgun (WGS) entry which is preliminary data.</text>
</comment>
<accession>A0A0K9NWR4</accession>
<keyword evidence="3 6" id="KW-0812">Transmembrane</keyword>
<evidence type="ECO:0000256" key="3">
    <source>
        <dbReference type="ARBA" id="ARBA00022692"/>
    </source>
</evidence>
<evidence type="ECO:0000256" key="1">
    <source>
        <dbReference type="ARBA" id="ARBA00004141"/>
    </source>
</evidence>
<feature type="transmembrane region" description="Helical" evidence="6">
    <location>
        <begin position="374"/>
        <end position="393"/>
    </location>
</feature>
<feature type="transmembrane region" description="Helical" evidence="6">
    <location>
        <begin position="228"/>
        <end position="245"/>
    </location>
</feature>
<name>A0A0K9NWR4_ZOSMR</name>
<dbReference type="AlphaFoldDB" id="A0A0K9NWR4"/>
<proteinExistence type="inferred from homology"/>